<dbReference type="Pfam" id="PF00400">
    <property type="entry name" value="WD40"/>
    <property type="match status" value="2"/>
</dbReference>
<evidence type="ECO:0000313" key="3">
    <source>
        <dbReference type="Proteomes" id="UP001417504"/>
    </source>
</evidence>
<dbReference type="PANTHER" id="PTHR19855">
    <property type="entry name" value="WD40 REPEAT PROTEIN 12, 37"/>
    <property type="match status" value="1"/>
</dbReference>
<dbReference type="PROSITE" id="PS50294">
    <property type="entry name" value="WD_REPEATS_REGION"/>
    <property type="match status" value="1"/>
</dbReference>
<dbReference type="InterPro" id="IPR001680">
    <property type="entry name" value="WD40_rpt"/>
</dbReference>
<feature type="repeat" description="WD" evidence="1">
    <location>
        <begin position="63"/>
        <end position="93"/>
    </location>
</feature>
<evidence type="ECO:0000256" key="1">
    <source>
        <dbReference type="PROSITE-ProRule" id="PRU00221"/>
    </source>
</evidence>
<dbReference type="AlphaFoldDB" id="A0AAP0J0P0"/>
<dbReference type="InterPro" id="IPR015943">
    <property type="entry name" value="WD40/YVTN_repeat-like_dom_sf"/>
</dbReference>
<dbReference type="Gene3D" id="2.130.10.10">
    <property type="entry name" value="YVTN repeat-like/Quinoprotein amine dehydrogenase"/>
    <property type="match status" value="1"/>
</dbReference>
<evidence type="ECO:0000313" key="2">
    <source>
        <dbReference type="EMBL" id="KAK9124338.1"/>
    </source>
</evidence>
<accession>A0AAP0J0P0</accession>
<name>A0AAP0J0P0_9MAGN</name>
<sequence length="182" mass="20016">MQRNSASFPVCPLSSTGLHLNINAGGTDGFIQCWKAVEDLPRLFDLAGSHSHTTNNSELVFQLWEHQGPVTCLALDPFRIYSGSWDMTVRVWDRSLFKCTKVLRHNDWVCSLVPRGSTVATSAGADVYFWDVDTGDLVSILRNALVGNTCSSLARSHIGDLLFTGGDDGSISMFELFTSPRD</sequence>
<keyword evidence="1" id="KW-0853">WD repeat</keyword>
<dbReference type="SUPFAM" id="SSF50978">
    <property type="entry name" value="WD40 repeat-like"/>
    <property type="match status" value="1"/>
</dbReference>
<dbReference type="Proteomes" id="UP001417504">
    <property type="component" value="Unassembled WGS sequence"/>
</dbReference>
<proteinExistence type="predicted"/>
<keyword evidence="3" id="KW-1185">Reference proteome</keyword>
<dbReference type="EMBL" id="JBBNAE010000005">
    <property type="protein sequence ID" value="KAK9124338.1"/>
    <property type="molecule type" value="Genomic_DNA"/>
</dbReference>
<protein>
    <submittedName>
        <fullName evidence="2">Uncharacterized protein</fullName>
    </submittedName>
</protein>
<dbReference type="InterPro" id="IPR036322">
    <property type="entry name" value="WD40_repeat_dom_sf"/>
</dbReference>
<dbReference type="PROSITE" id="PS50082">
    <property type="entry name" value="WD_REPEATS_2"/>
    <property type="match status" value="1"/>
</dbReference>
<dbReference type="SMART" id="SM00320">
    <property type="entry name" value="WD40"/>
    <property type="match status" value="3"/>
</dbReference>
<dbReference type="PANTHER" id="PTHR19855:SF19">
    <property type="entry name" value="OS04G0619700 PROTEIN"/>
    <property type="match status" value="1"/>
</dbReference>
<organism evidence="2 3">
    <name type="scientific">Stephania japonica</name>
    <dbReference type="NCBI Taxonomy" id="461633"/>
    <lineage>
        <taxon>Eukaryota</taxon>
        <taxon>Viridiplantae</taxon>
        <taxon>Streptophyta</taxon>
        <taxon>Embryophyta</taxon>
        <taxon>Tracheophyta</taxon>
        <taxon>Spermatophyta</taxon>
        <taxon>Magnoliopsida</taxon>
        <taxon>Ranunculales</taxon>
        <taxon>Menispermaceae</taxon>
        <taxon>Menispermoideae</taxon>
        <taxon>Cissampelideae</taxon>
        <taxon>Stephania</taxon>
    </lineage>
</organism>
<gene>
    <name evidence="2" type="ORF">Sjap_013940</name>
</gene>
<comment type="caution">
    <text evidence="2">The sequence shown here is derived from an EMBL/GenBank/DDBJ whole genome shotgun (WGS) entry which is preliminary data.</text>
</comment>
<reference evidence="2 3" key="1">
    <citation type="submission" date="2024-01" db="EMBL/GenBank/DDBJ databases">
        <title>Genome assemblies of Stephania.</title>
        <authorList>
            <person name="Yang L."/>
        </authorList>
    </citation>
    <scope>NUCLEOTIDE SEQUENCE [LARGE SCALE GENOMIC DNA]</scope>
    <source>
        <strain evidence="2">QJT</strain>
        <tissue evidence="2">Leaf</tissue>
    </source>
</reference>